<proteinExistence type="predicted"/>
<reference evidence="1 2" key="1">
    <citation type="submission" date="2019-03" db="EMBL/GenBank/DDBJ databases">
        <title>Genomic Encyclopedia of Archaeal and Bacterial Type Strains, Phase II (KMG-II): from individual species to whole genera.</title>
        <authorList>
            <person name="Goeker M."/>
        </authorList>
    </citation>
    <scope>NUCLEOTIDE SEQUENCE [LARGE SCALE GENOMIC DNA]</scope>
    <source>
        <strain evidence="1 2">ATCC 25309</strain>
    </source>
</reference>
<evidence type="ECO:0000313" key="2">
    <source>
        <dbReference type="Proteomes" id="UP000295662"/>
    </source>
</evidence>
<gene>
    <name evidence="1" type="ORF">EI77_02011</name>
</gene>
<protein>
    <submittedName>
        <fullName evidence="1">Uncharacterized protein</fullName>
    </submittedName>
</protein>
<comment type="caution">
    <text evidence="1">The sequence shown here is derived from an EMBL/GenBank/DDBJ whole genome shotgun (WGS) entry which is preliminary data.</text>
</comment>
<accession>A0A4V3FFI3</accession>
<sequence>MAEPEDISWLDQRVDKLARLEKSRTKRNNPLPLSAAHRRYVNAAGDVRLRLAYHLDPGDAILYEILHFHLSSRTQRSEASLKALSHRAMAYGLRQGGSLSDALTGAGAAINLLNDELRPENTQRDFQAIQHQRDILERSLARYGEIRSTAQSEGWWDGIPSVRRDELEEHAKLLTRIRDNVRRTQVKAPSGP</sequence>
<organism evidence="1 2">
    <name type="scientific">Prosthecobacter fusiformis</name>
    <dbReference type="NCBI Taxonomy" id="48464"/>
    <lineage>
        <taxon>Bacteria</taxon>
        <taxon>Pseudomonadati</taxon>
        <taxon>Verrucomicrobiota</taxon>
        <taxon>Verrucomicrobiia</taxon>
        <taxon>Verrucomicrobiales</taxon>
        <taxon>Verrucomicrobiaceae</taxon>
        <taxon>Prosthecobacter</taxon>
    </lineage>
</organism>
<dbReference type="AlphaFoldDB" id="A0A4V3FFI3"/>
<dbReference type="Proteomes" id="UP000295662">
    <property type="component" value="Unassembled WGS sequence"/>
</dbReference>
<keyword evidence="2" id="KW-1185">Reference proteome</keyword>
<dbReference type="EMBL" id="SOCA01000003">
    <property type="protein sequence ID" value="TDU70893.1"/>
    <property type="molecule type" value="Genomic_DNA"/>
</dbReference>
<name>A0A4V3FFI3_9BACT</name>
<evidence type="ECO:0000313" key="1">
    <source>
        <dbReference type="EMBL" id="TDU70893.1"/>
    </source>
</evidence>